<proteinExistence type="predicted"/>
<gene>
    <name evidence="2" type="ORF">CSSPTR1EN2_LOCUS17040</name>
</gene>
<keyword evidence="3" id="KW-1185">Reference proteome</keyword>
<accession>A0ABP0ULH4</accession>
<reference evidence="2" key="1">
    <citation type="submission" date="2024-02" db="EMBL/GenBank/DDBJ databases">
        <authorList>
            <consortium name="ELIXIR-Norway"/>
            <consortium name="Elixir Norway"/>
        </authorList>
    </citation>
    <scope>NUCLEOTIDE SEQUENCE</scope>
</reference>
<name>A0ABP0ULH4_9BRYO</name>
<dbReference type="Proteomes" id="UP001497512">
    <property type="component" value="Chromosome 4"/>
</dbReference>
<evidence type="ECO:0008006" key="4">
    <source>
        <dbReference type="Google" id="ProtNLM"/>
    </source>
</evidence>
<feature type="region of interest" description="Disordered" evidence="1">
    <location>
        <begin position="61"/>
        <end position="85"/>
    </location>
</feature>
<evidence type="ECO:0000313" key="3">
    <source>
        <dbReference type="Proteomes" id="UP001497512"/>
    </source>
</evidence>
<dbReference type="PANTHER" id="PTHR36035:SF1">
    <property type="entry name" value="PROTEIN DISULFIDE-ISOMERASE SCO2"/>
    <property type="match status" value="1"/>
</dbReference>
<evidence type="ECO:0000256" key="1">
    <source>
        <dbReference type="SAM" id="MobiDB-lite"/>
    </source>
</evidence>
<evidence type="ECO:0000313" key="2">
    <source>
        <dbReference type="EMBL" id="CAK9223855.1"/>
    </source>
</evidence>
<protein>
    <recommendedName>
        <fullName evidence="4">Protein disulfide-isomerase SCO2</fullName>
    </recommendedName>
</protein>
<organism evidence="2 3">
    <name type="scientific">Sphagnum troendelagicum</name>
    <dbReference type="NCBI Taxonomy" id="128251"/>
    <lineage>
        <taxon>Eukaryota</taxon>
        <taxon>Viridiplantae</taxon>
        <taxon>Streptophyta</taxon>
        <taxon>Embryophyta</taxon>
        <taxon>Bryophyta</taxon>
        <taxon>Sphagnophytina</taxon>
        <taxon>Sphagnopsida</taxon>
        <taxon>Sphagnales</taxon>
        <taxon>Sphagnaceae</taxon>
        <taxon>Sphagnum</taxon>
    </lineage>
</organism>
<dbReference type="PANTHER" id="PTHR36035">
    <property type="entry name" value="PROTEIN DISULFIDE-ISOMERASE SCO2"/>
    <property type="match status" value="1"/>
</dbReference>
<sequence>MLGCAVNYLWQPGHTSSLPNLPGRLNMFFLPELLSVRQRLGSRTLVKVAALDPTFPNQADFPSFERPSVGLGRKSQSAGGYGDGDREMKAWAKENWHKETESALSGDKPLPLPMTYPNSEPISKAEFDAMLQCDPEVQDCKSVVYQWTGKCERCQGTGEVSFHRKRGKEVISKCIACLGIGYVQKITLRENMVNNSDPP</sequence>
<dbReference type="InterPro" id="IPR037477">
    <property type="entry name" value="SCO2"/>
</dbReference>
<dbReference type="EMBL" id="OZ019896">
    <property type="protein sequence ID" value="CAK9223855.1"/>
    <property type="molecule type" value="Genomic_DNA"/>
</dbReference>